<keyword evidence="8" id="KW-0812">Transmembrane</keyword>
<protein>
    <recommendedName>
        <fullName evidence="13">Mitochondrial outer membrane transport complex Sam37/metaxin N-terminal domain-containing protein</fullName>
    </recommendedName>
</protein>
<name>A0A2G4SV69_RHIZD</name>
<reference evidence="11 12" key="1">
    <citation type="journal article" date="2016" name="Proc. Natl. Acad. Sci. U.S.A.">
        <title>Lipid metabolic changes in an early divergent fungus govern the establishment of a mutualistic symbiosis with endobacteria.</title>
        <authorList>
            <person name="Lastovetsky O.A."/>
            <person name="Gaspar M.L."/>
            <person name="Mondo S.J."/>
            <person name="LaButti K.M."/>
            <person name="Sandor L."/>
            <person name="Grigoriev I.V."/>
            <person name="Henry S.A."/>
            <person name="Pawlowska T.E."/>
        </authorList>
    </citation>
    <scope>NUCLEOTIDE SEQUENCE [LARGE SCALE GENOMIC DNA]</scope>
    <source>
        <strain evidence="11 12">ATCC 52813</strain>
    </source>
</reference>
<comment type="subcellular location">
    <subcellularLocation>
        <location evidence="1">Mitochondrion outer membrane</location>
    </subcellularLocation>
</comment>
<dbReference type="PANTHER" id="PTHR12289:SF41">
    <property type="entry name" value="FAILED AXON CONNECTIONS-RELATED"/>
    <property type="match status" value="1"/>
</dbReference>
<dbReference type="InterPro" id="IPR019564">
    <property type="entry name" value="Sam37/metaxin_N"/>
</dbReference>
<keyword evidence="5" id="KW-0653">Protein transport</keyword>
<evidence type="ECO:0000256" key="8">
    <source>
        <dbReference type="SAM" id="Phobius"/>
    </source>
</evidence>
<dbReference type="SFLD" id="SFLDG01180">
    <property type="entry name" value="SUF1"/>
    <property type="match status" value="1"/>
</dbReference>
<feature type="domain" description="Metaxin glutathione S-transferase" evidence="10">
    <location>
        <begin position="187"/>
        <end position="250"/>
    </location>
</feature>
<organism evidence="11 12">
    <name type="scientific">Rhizopus microsporus ATCC 52813</name>
    <dbReference type="NCBI Taxonomy" id="1340429"/>
    <lineage>
        <taxon>Eukaryota</taxon>
        <taxon>Fungi</taxon>
        <taxon>Fungi incertae sedis</taxon>
        <taxon>Mucoromycota</taxon>
        <taxon>Mucoromycotina</taxon>
        <taxon>Mucoromycetes</taxon>
        <taxon>Mucorales</taxon>
        <taxon>Mucorineae</taxon>
        <taxon>Rhizopodaceae</taxon>
        <taxon>Rhizopus</taxon>
    </lineage>
</organism>
<dbReference type="EMBL" id="KZ303849">
    <property type="protein sequence ID" value="PHZ12660.1"/>
    <property type="molecule type" value="Genomic_DNA"/>
</dbReference>
<dbReference type="InterPro" id="IPR050931">
    <property type="entry name" value="Mito_Protein_Transport_Metaxin"/>
</dbReference>
<evidence type="ECO:0000256" key="7">
    <source>
        <dbReference type="ARBA" id="ARBA00023136"/>
    </source>
</evidence>
<dbReference type="SUPFAM" id="SSF47616">
    <property type="entry name" value="GST C-terminal domain-like"/>
    <property type="match status" value="1"/>
</dbReference>
<feature type="transmembrane region" description="Helical" evidence="8">
    <location>
        <begin position="317"/>
        <end position="336"/>
    </location>
</feature>
<comment type="similarity">
    <text evidence="2">Belongs to the metaxin family.</text>
</comment>
<evidence type="ECO:0000259" key="10">
    <source>
        <dbReference type="Pfam" id="PF17171"/>
    </source>
</evidence>
<dbReference type="GO" id="GO:0015031">
    <property type="term" value="P:protein transport"/>
    <property type="evidence" value="ECO:0007669"/>
    <property type="project" value="UniProtKB-KW"/>
</dbReference>
<dbReference type="GO" id="GO:0007005">
    <property type="term" value="P:mitochondrion organization"/>
    <property type="evidence" value="ECO:0007669"/>
    <property type="project" value="TreeGrafter"/>
</dbReference>
<evidence type="ECO:0000313" key="12">
    <source>
        <dbReference type="Proteomes" id="UP000242254"/>
    </source>
</evidence>
<dbReference type="Pfam" id="PF10568">
    <property type="entry name" value="Tom37"/>
    <property type="match status" value="1"/>
</dbReference>
<keyword evidence="7 8" id="KW-0472">Membrane</keyword>
<evidence type="ECO:0000256" key="1">
    <source>
        <dbReference type="ARBA" id="ARBA00004294"/>
    </source>
</evidence>
<dbReference type="AlphaFoldDB" id="A0A2G4SV69"/>
<evidence type="ECO:0000259" key="9">
    <source>
        <dbReference type="Pfam" id="PF10568"/>
    </source>
</evidence>
<evidence type="ECO:0000256" key="5">
    <source>
        <dbReference type="ARBA" id="ARBA00022927"/>
    </source>
</evidence>
<keyword evidence="6" id="KW-0496">Mitochondrion</keyword>
<dbReference type="InterPro" id="IPR033468">
    <property type="entry name" value="Metaxin_GST"/>
</dbReference>
<feature type="domain" description="Mitochondrial outer membrane transport complex Sam37/metaxin N-terminal" evidence="9">
    <location>
        <begin position="22"/>
        <end position="142"/>
    </location>
</feature>
<evidence type="ECO:0000256" key="6">
    <source>
        <dbReference type="ARBA" id="ARBA00023128"/>
    </source>
</evidence>
<dbReference type="Proteomes" id="UP000242254">
    <property type="component" value="Unassembled WGS sequence"/>
</dbReference>
<evidence type="ECO:0000256" key="3">
    <source>
        <dbReference type="ARBA" id="ARBA00022448"/>
    </source>
</evidence>
<evidence type="ECO:0000256" key="4">
    <source>
        <dbReference type="ARBA" id="ARBA00022787"/>
    </source>
</evidence>
<keyword evidence="12" id="KW-1185">Reference proteome</keyword>
<sequence>MSSLQLYVWGPALNTPSIDPKCIVVQSYLNLIKQEYTIVKCNDPQLSPTGELPLLKDGSVWVAGVDRILTHLSKHKKDANADLSPEEKADYLAYSALAQSNLYDVMLYTWYADSTNFIKVIRPTYAKLLSFPTRYIIPIQLRNNAQARLSRHKVEIISDDVGLPQNEKEEMKELLKSGWHHMYRLARDTYTTLQAQLGDKKYFFGENLTTLDCILFGYLALHLYPDLPHKRLQYILVNEYPTLSQYCDRVRDALHPSGQAPIESDPSEDVPSLWKTFTSNPLGFFSSVKSDIVSYMRSNEEKKEKSQAQIDFERKRIWSIAGGVTFMLAYIIYNGIISLEVQNEEDEEYYGDNENDYYYEEDEI</sequence>
<dbReference type="InterPro" id="IPR036282">
    <property type="entry name" value="Glutathione-S-Trfase_C_sf"/>
</dbReference>
<keyword evidence="3" id="KW-0813">Transport</keyword>
<dbReference type="InterPro" id="IPR040079">
    <property type="entry name" value="Glutathione_S-Trfase"/>
</dbReference>
<dbReference type="SFLD" id="SFLDS00019">
    <property type="entry name" value="Glutathione_Transferase_(cytos"/>
    <property type="match status" value="1"/>
</dbReference>
<accession>A0A2G4SV69</accession>
<dbReference type="CDD" id="cd03078">
    <property type="entry name" value="GST_N_Metaxin1_like"/>
    <property type="match status" value="1"/>
</dbReference>
<dbReference type="RefSeq" id="XP_023466368.1">
    <property type="nucleotide sequence ID" value="XM_023605598.1"/>
</dbReference>
<dbReference type="GO" id="GO:0001401">
    <property type="term" value="C:SAM complex"/>
    <property type="evidence" value="ECO:0007669"/>
    <property type="project" value="InterPro"/>
</dbReference>
<proteinExistence type="inferred from homology"/>
<keyword evidence="8" id="KW-1133">Transmembrane helix</keyword>
<evidence type="ECO:0008006" key="13">
    <source>
        <dbReference type="Google" id="ProtNLM"/>
    </source>
</evidence>
<dbReference type="PANTHER" id="PTHR12289">
    <property type="entry name" value="METAXIN RELATED"/>
    <property type="match status" value="1"/>
</dbReference>
<dbReference type="STRING" id="1340429.A0A2G4SV69"/>
<dbReference type="Pfam" id="PF17171">
    <property type="entry name" value="GST_C_6"/>
    <property type="match status" value="1"/>
</dbReference>
<dbReference type="Gene3D" id="1.20.1050.10">
    <property type="match status" value="1"/>
</dbReference>
<gene>
    <name evidence="11" type="ORF">RHIMIDRAFT_135373</name>
</gene>
<keyword evidence="4" id="KW-1000">Mitochondrion outer membrane</keyword>
<dbReference type="GeneID" id="35436588"/>
<evidence type="ECO:0000256" key="2">
    <source>
        <dbReference type="ARBA" id="ARBA00009170"/>
    </source>
</evidence>
<evidence type="ECO:0000313" key="11">
    <source>
        <dbReference type="EMBL" id="PHZ12660.1"/>
    </source>
</evidence>